<dbReference type="EMBL" id="CAJNOK010011380">
    <property type="protein sequence ID" value="CAF1138788.1"/>
    <property type="molecule type" value="Genomic_DNA"/>
</dbReference>
<evidence type="ECO:0000313" key="12">
    <source>
        <dbReference type="EMBL" id="CAF1138788.1"/>
    </source>
</evidence>
<feature type="transmembrane region" description="Helical" evidence="11">
    <location>
        <begin position="240"/>
        <end position="263"/>
    </location>
</feature>
<feature type="binding site" evidence="8">
    <location>
        <position position="348"/>
    </location>
    <ligand>
        <name>Na(+)</name>
        <dbReference type="ChEBI" id="CHEBI:29101"/>
        <label>1</label>
    </ligand>
</feature>
<feature type="transmembrane region" description="Helical" evidence="11">
    <location>
        <begin position="20"/>
        <end position="43"/>
    </location>
</feature>
<feature type="disulfide bond" evidence="9">
    <location>
        <begin position="107"/>
        <end position="116"/>
    </location>
</feature>
<feature type="transmembrane region" description="Helical" evidence="11">
    <location>
        <begin position="275"/>
        <end position="301"/>
    </location>
</feature>
<keyword evidence="9" id="KW-1015">Disulfide bond</keyword>
<evidence type="ECO:0000313" key="13">
    <source>
        <dbReference type="EMBL" id="CAF3931025.1"/>
    </source>
</evidence>
<reference evidence="12" key="1">
    <citation type="submission" date="2021-02" db="EMBL/GenBank/DDBJ databases">
        <authorList>
            <person name="Nowell W R."/>
        </authorList>
    </citation>
    <scope>NUCLEOTIDE SEQUENCE</scope>
</reference>
<sequence length="565" mass="63035">MSNSVGLGNVWRFPFLAAQNGGGAFLIPYFILYFLIGAPLYYLELSLGQFSSRGPAKAFILAKGWQGVGIAMIINSVFTMLYYNVVISWALFYFVLSFRKRLLWADCGYWWNTCACFVPGNTGRPQGCNEIDLAALSNVSNATALKRTPATDEFYNDGIENFGVPGRYYALVLFGAWIIVCLCIIRGVKSSGKVAYFTAIFPYIVLLILIIQSATLKGAVDGVKFYIIPKLKTIGEFKTWQAAAGQVFFSLGLSFGSLIAYSSSNKFNNNFFQQMCIVVLCDCFTGVFAGFAVFSTIGFLAKELNSTVESYAQASGPGLAFITYPEAITKMPASPFFAIIFFLMLLALGLGSQFALTDVPITSLCEFFPALSRKRPYVVIVTCIVSFLISLPFTCPGGYYWYELIQEYAAALSVLVVGFFEVVCISYIYGFNRYMNDVKMMLRKRAAEYYLFLTWRITAPLLLLSQTISYDTRNHLVPDQNYDEKPRYLEAFTRNNAPAHDWGPKKNANRIGNYAHLNKNLQPMKDYPTTPQKVFSDASLSLTLPPINGAVNQNYQDDNGSTHNE</sequence>
<dbReference type="Proteomes" id="UP000677228">
    <property type="component" value="Unassembled WGS sequence"/>
</dbReference>
<dbReference type="GO" id="GO:0089718">
    <property type="term" value="P:amino acid import across plasma membrane"/>
    <property type="evidence" value="ECO:0007669"/>
    <property type="project" value="TreeGrafter"/>
</dbReference>
<evidence type="ECO:0000256" key="4">
    <source>
        <dbReference type="ARBA" id="ARBA00022692"/>
    </source>
</evidence>
<comment type="subcellular location">
    <subcellularLocation>
        <location evidence="1">Membrane</location>
        <topology evidence="1">Multi-pass membrane protein</topology>
    </subcellularLocation>
</comment>
<gene>
    <name evidence="12" type="ORF">OVA965_LOCUS21019</name>
    <name evidence="13" type="ORF">TMI583_LOCUS21568</name>
</gene>
<feature type="binding site" evidence="8">
    <location>
        <position position="250"/>
    </location>
    <ligand>
        <name>Na(+)</name>
        <dbReference type="ChEBI" id="CHEBI:29101"/>
        <label>1</label>
    </ligand>
</feature>
<dbReference type="PANTHER" id="PTHR11616:SF321">
    <property type="entry name" value="SODIUM-DEPENDENT NUTRIENT AMINO ACID TRANSPORTER 1-RELATED"/>
    <property type="match status" value="1"/>
</dbReference>
<evidence type="ECO:0000256" key="6">
    <source>
        <dbReference type="ARBA" id="ARBA00023136"/>
    </source>
</evidence>
<name>A0A8S2EBD4_9BILA</name>
<evidence type="ECO:0000256" key="5">
    <source>
        <dbReference type="ARBA" id="ARBA00022989"/>
    </source>
</evidence>
<dbReference type="PRINTS" id="PR00176">
    <property type="entry name" value="NANEUSMPORT"/>
</dbReference>
<dbReference type="GO" id="GO:0005886">
    <property type="term" value="C:plasma membrane"/>
    <property type="evidence" value="ECO:0007669"/>
    <property type="project" value="TreeGrafter"/>
</dbReference>
<feature type="binding site" evidence="8">
    <location>
        <position position="9"/>
    </location>
    <ligand>
        <name>Na(+)</name>
        <dbReference type="ChEBI" id="CHEBI:29101"/>
        <label>1</label>
    </ligand>
</feature>
<dbReference type="Proteomes" id="UP000682733">
    <property type="component" value="Unassembled WGS sequence"/>
</dbReference>
<proteinExistence type="inferred from homology"/>
<keyword evidence="5 11" id="KW-1133">Transmembrane helix</keyword>
<dbReference type="InterPro" id="IPR000175">
    <property type="entry name" value="Na/ntran_symport"/>
</dbReference>
<dbReference type="CDD" id="cd10324">
    <property type="entry name" value="SLC6sbd"/>
    <property type="match status" value="1"/>
</dbReference>
<feature type="transmembrane region" description="Helical" evidence="11">
    <location>
        <begin position="64"/>
        <end position="96"/>
    </location>
</feature>
<evidence type="ECO:0000256" key="1">
    <source>
        <dbReference type="ARBA" id="ARBA00004141"/>
    </source>
</evidence>
<evidence type="ECO:0000256" key="10">
    <source>
        <dbReference type="RuleBase" id="RU003732"/>
    </source>
</evidence>
<feature type="transmembrane region" description="Helical" evidence="11">
    <location>
        <begin position="168"/>
        <end position="188"/>
    </location>
</feature>
<feature type="binding site" evidence="8">
    <location>
        <position position="352"/>
    </location>
    <ligand>
        <name>Na(+)</name>
        <dbReference type="ChEBI" id="CHEBI:29101"/>
        <label>2</label>
    </ligand>
</feature>
<evidence type="ECO:0000256" key="11">
    <source>
        <dbReference type="SAM" id="Phobius"/>
    </source>
</evidence>
<feature type="transmembrane region" description="Helical" evidence="11">
    <location>
        <begin position="408"/>
        <end position="429"/>
    </location>
</feature>
<accession>A0A8S2EBD4</accession>
<protein>
    <recommendedName>
        <fullName evidence="10">Transporter</fullName>
    </recommendedName>
</protein>
<dbReference type="Pfam" id="PF00209">
    <property type="entry name" value="SNF"/>
    <property type="match status" value="1"/>
</dbReference>
<comment type="caution">
    <text evidence="12">The sequence shown here is derived from an EMBL/GenBank/DDBJ whole genome shotgun (WGS) entry which is preliminary data.</text>
</comment>
<evidence type="ECO:0000256" key="9">
    <source>
        <dbReference type="PIRSR" id="PIRSR600175-2"/>
    </source>
</evidence>
<keyword evidence="6 11" id="KW-0472">Membrane</keyword>
<evidence type="ECO:0000256" key="7">
    <source>
        <dbReference type="ARBA" id="ARBA00023180"/>
    </source>
</evidence>
<evidence type="ECO:0000256" key="3">
    <source>
        <dbReference type="ARBA" id="ARBA00022448"/>
    </source>
</evidence>
<dbReference type="GO" id="GO:0015179">
    <property type="term" value="F:L-amino acid transmembrane transporter activity"/>
    <property type="evidence" value="ECO:0007669"/>
    <property type="project" value="TreeGrafter"/>
</dbReference>
<keyword evidence="3 10" id="KW-0813">Transport</keyword>
<keyword evidence="8" id="KW-0915">Sodium</keyword>
<feature type="transmembrane region" description="Helical" evidence="11">
    <location>
        <begin position="200"/>
        <end position="220"/>
    </location>
</feature>
<dbReference type="InterPro" id="IPR037272">
    <property type="entry name" value="SNS_sf"/>
</dbReference>
<feature type="transmembrane region" description="Helical" evidence="11">
    <location>
        <begin position="336"/>
        <end position="356"/>
    </location>
</feature>
<keyword evidence="10" id="KW-0769">Symport</keyword>
<organism evidence="12 14">
    <name type="scientific">Didymodactylos carnosus</name>
    <dbReference type="NCBI Taxonomy" id="1234261"/>
    <lineage>
        <taxon>Eukaryota</taxon>
        <taxon>Metazoa</taxon>
        <taxon>Spiralia</taxon>
        <taxon>Gnathifera</taxon>
        <taxon>Rotifera</taxon>
        <taxon>Eurotatoria</taxon>
        <taxon>Bdelloidea</taxon>
        <taxon>Philodinida</taxon>
        <taxon>Philodinidae</taxon>
        <taxon>Didymodactylos</taxon>
    </lineage>
</organism>
<evidence type="ECO:0000313" key="14">
    <source>
        <dbReference type="Proteomes" id="UP000677228"/>
    </source>
</evidence>
<comment type="similarity">
    <text evidence="2 10">Belongs to the sodium:neurotransmitter symporter (SNF) (TC 2.A.22) family.</text>
</comment>
<evidence type="ECO:0000256" key="2">
    <source>
        <dbReference type="ARBA" id="ARBA00006459"/>
    </source>
</evidence>
<feature type="binding site" evidence="8">
    <location>
        <position position="5"/>
    </location>
    <ligand>
        <name>Na(+)</name>
        <dbReference type="ChEBI" id="CHEBI:29101"/>
        <label>1</label>
    </ligand>
</feature>
<feature type="transmembrane region" description="Helical" evidence="11">
    <location>
        <begin position="377"/>
        <end position="402"/>
    </location>
</feature>
<dbReference type="PANTHER" id="PTHR11616">
    <property type="entry name" value="SODIUM/CHLORIDE DEPENDENT TRANSPORTER"/>
    <property type="match status" value="1"/>
</dbReference>
<dbReference type="GO" id="GO:0046872">
    <property type="term" value="F:metal ion binding"/>
    <property type="evidence" value="ECO:0007669"/>
    <property type="project" value="UniProtKB-KW"/>
</dbReference>
<dbReference type="PROSITE" id="PS00610">
    <property type="entry name" value="NA_NEUROTRAN_SYMP_1"/>
    <property type="match status" value="1"/>
</dbReference>
<dbReference type="GO" id="GO:0005283">
    <property type="term" value="F:amino acid:sodium symporter activity"/>
    <property type="evidence" value="ECO:0007669"/>
    <property type="project" value="TreeGrafter"/>
</dbReference>
<dbReference type="AlphaFoldDB" id="A0A8S2EBD4"/>
<evidence type="ECO:0000256" key="8">
    <source>
        <dbReference type="PIRSR" id="PIRSR600175-1"/>
    </source>
</evidence>
<keyword evidence="8" id="KW-0479">Metal-binding</keyword>
<keyword evidence="4 10" id="KW-0812">Transmembrane</keyword>
<dbReference type="EMBL" id="CAJOBA010025444">
    <property type="protein sequence ID" value="CAF3931025.1"/>
    <property type="molecule type" value="Genomic_DNA"/>
</dbReference>
<keyword evidence="7" id="KW-0325">Glycoprotein</keyword>
<dbReference type="SUPFAM" id="SSF161070">
    <property type="entry name" value="SNF-like"/>
    <property type="match status" value="1"/>
</dbReference>
<dbReference type="PROSITE" id="PS50267">
    <property type="entry name" value="NA_NEUROTRAN_SYMP_3"/>
    <property type="match status" value="1"/>
</dbReference>